<dbReference type="Proteomes" id="UP001174934">
    <property type="component" value="Unassembled WGS sequence"/>
</dbReference>
<proteinExistence type="predicted"/>
<gene>
    <name evidence="3" type="ORF">B0T17DRAFT_512261</name>
</gene>
<accession>A0AA39U2V0</accession>
<feature type="transmembrane region" description="Helical" evidence="2">
    <location>
        <begin position="106"/>
        <end position="131"/>
    </location>
</feature>
<dbReference type="EMBL" id="JAULSR010000011">
    <property type="protein sequence ID" value="KAK0609944.1"/>
    <property type="molecule type" value="Genomic_DNA"/>
</dbReference>
<keyword evidence="2" id="KW-0472">Membrane</keyword>
<name>A0AA39U2V0_9PEZI</name>
<comment type="caution">
    <text evidence="3">The sequence shown here is derived from an EMBL/GenBank/DDBJ whole genome shotgun (WGS) entry which is preliminary data.</text>
</comment>
<keyword evidence="4" id="KW-1185">Reference proteome</keyword>
<evidence type="ECO:0000256" key="1">
    <source>
        <dbReference type="SAM" id="MobiDB-lite"/>
    </source>
</evidence>
<keyword evidence="2" id="KW-1133">Transmembrane helix</keyword>
<sequence>MADQPPAQHNGTLLPPCSRRDGDAQSAFEAEIKITRQRQGKWEADIKMTMEGQEQMMGAPIDIWMGAAPKQMEGIMDNNNNPAEVEKELRKVQQPWRRPRQTRHILFSEAMITPATNIATTTLMVGLFLLVNHRGDGGWILIQDGVFELSWGVELILVAMTLAWTVLMMVSIELVVMVWRPVIEDGLGYFCV</sequence>
<organism evidence="3 4">
    <name type="scientific">Bombardia bombarda</name>
    <dbReference type="NCBI Taxonomy" id="252184"/>
    <lineage>
        <taxon>Eukaryota</taxon>
        <taxon>Fungi</taxon>
        <taxon>Dikarya</taxon>
        <taxon>Ascomycota</taxon>
        <taxon>Pezizomycotina</taxon>
        <taxon>Sordariomycetes</taxon>
        <taxon>Sordariomycetidae</taxon>
        <taxon>Sordariales</taxon>
        <taxon>Lasiosphaeriaceae</taxon>
        <taxon>Bombardia</taxon>
    </lineage>
</organism>
<protein>
    <submittedName>
        <fullName evidence="3">Uncharacterized protein</fullName>
    </submittedName>
</protein>
<evidence type="ECO:0000313" key="4">
    <source>
        <dbReference type="Proteomes" id="UP001174934"/>
    </source>
</evidence>
<keyword evidence="2" id="KW-0812">Transmembrane</keyword>
<reference evidence="3" key="1">
    <citation type="submission" date="2023-06" db="EMBL/GenBank/DDBJ databases">
        <title>Genome-scale phylogeny and comparative genomics of the fungal order Sordariales.</title>
        <authorList>
            <consortium name="Lawrence Berkeley National Laboratory"/>
            <person name="Hensen N."/>
            <person name="Bonometti L."/>
            <person name="Westerberg I."/>
            <person name="Brannstrom I.O."/>
            <person name="Guillou S."/>
            <person name="Cros-Aarteil S."/>
            <person name="Calhoun S."/>
            <person name="Haridas S."/>
            <person name="Kuo A."/>
            <person name="Mondo S."/>
            <person name="Pangilinan J."/>
            <person name="Riley R."/>
            <person name="LaButti K."/>
            <person name="Andreopoulos B."/>
            <person name="Lipzen A."/>
            <person name="Chen C."/>
            <person name="Yanf M."/>
            <person name="Daum C."/>
            <person name="Ng V."/>
            <person name="Clum A."/>
            <person name="Steindorff A."/>
            <person name="Ohm R."/>
            <person name="Martin F."/>
            <person name="Silar P."/>
            <person name="Natvig D."/>
            <person name="Lalanne C."/>
            <person name="Gautier V."/>
            <person name="Ament-velasquez S.L."/>
            <person name="Kruys A."/>
            <person name="Hutchinson M.I."/>
            <person name="Powell A.J."/>
            <person name="Barry K."/>
            <person name="Miller A.N."/>
            <person name="Grigoriev I.V."/>
            <person name="Debuchy R."/>
            <person name="Gladieux P."/>
            <person name="Thoren M.H."/>
            <person name="Johannesson H."/>
        </authorList>
    </citation>
    <scope>NUCLEOTIDE SEQUENCE</scope>
    <source>
        <strain evidence="3">SMH3391-2</strain>
    </source>
</reference>
<feature type="region of interest" description="Disordered" evidence="1">
    <location>
        <begin position="1"/>
        <end position="24"/>
    </location>
</feature>
<evidence type="ECO:0000313" key="3">
    <source>
        <dbReference type="EMBL" id="KAK0609944.1"/>
    </source>
</evidence>
<dbReference type="AlphaFoldDB" id="A0AA39U2V0"/>
<feature type="transmembrane region" description="Helical" evidence="2">
    <location>
        <begin position="151"/>
        <end position="179"/>
    </location>
</feature>
<evidence type="ECO:0000256" key="2">
    <source>
        <dbReference type="SAM" id="Phobius"/>
    </source>
</evidence>